<reference evidence="2" key="1">
    <citation type="submission" date="2022-11" db="UniProtKB">
        <authorList>
            <consortium name="WormBaseParasite"/>
        </authorList>
    </citation>
    <scope>IDENTIFICATION</scope>
</reference>
<name>A0AC34GH67_9BILA</name>
<protein>
    <submittedName>
        <fullName evidence="2">Carbamoylphosphate synthetase</fullName>
    </submittedName>
</protein>
<proteinExistence type="predicted"/>
<evidence type="ECO:0000313" key="2">
    <source>
        <dbReference type="WBParaSite" id="ES5_v2.g28952.t1"/>
    </source>
</evidence>
<accession>A0AC34GH67</accession>
<sequence length="134" mass="15008">MHNSVAVLGSGVYRIGSSVEFDACCVGCVKELKKLDYKTIMINCNPETVSTDYDICDRLYFEEISLEVVGTIYEFERPKGLILAFGGQAPNNIAMALTRAEFEPRVQIFGTSPDSIDNAEDRLKFSRALDELRR</sequence>
<dbReference type="Proteomes" id="UP000887579">
    <property type="component" value="Unplaced"/>
</dbReference>
<evidence type="ECO:0000313" key="1">
    <source>
        <dbReference type="Proteomes" id="UP000887579"/>
    </source>
</evidence>
<dbReference type="WBParaSite" id="ES5_v2.g28952.t1">
    <property type="protein sequence ID" value="ES5_v2.g28952.t1"/>
    <property type="gene ID" value="ES5_v2.g28952"/>
</dbReference>
<organism evidence="1 2">
    <name type="scientific">Panagrolaimus sp. ES5</name>
    <dbReference type="NCBI Taxonomy" id="591445"/>
    <lineage>
        <taxon>Eukaryota</taxon>
        <taxon>Metazoa</taxon>
        <taxon>Ecdysozoa</taxon>
        <taxon>Nematoda</taxon>
        <taxon>Chromadorea</taxon>
        <taxon>Rhabditida</taxon>
        <taxon>Tylenchina</taxon>
        <taxon>Panagrolaimomorpha</taxon>
        <taxon>Panagrolaimoidea</taxon>
        <taxon>Panagrolaimidae</taxon>
        <taxon>Panagrolaimus</taxon>
    </lineage>
</organism>